<name>A0AAW5TZJ3_9BACT</name>
<sequence>MPVERIIKYFADNGFTLRKATANKLIA</sequence>
<dbReference type="AlphaFoldDB" id="A0AAW5TZJ3"/>
<dbReference type="RefSeq" id="WP_264980756.1">
    <property type="nucleotide sequence ID" value="NZ_JAPDUS010000004.1"/>
</dbReference>
<reference evidence="1" key="1">
    <citation type="submission" date="2022-11" db="EMBL/GenBank/DDBJ databases">
        <title>Genomic repertoires linked with pathogenic potency of arthritogenic Prevotella copri isolated from the gut of rheumatoid arthritis patients.</title>
        <authorList>
            <person name="Nii T."/>
            <person name="Maeda Y."/>
            <person name="Motooka D."/>
            <person name="Naito M."/>
            <person name="Matsumoto Y."/>
            <person name="Ogawa T."/>
            <person name="Oguro-Igashira E."/>
            <person name="Kishikawa T."/>
            <person name="Yamashita M."/>
            <person name="Koizumi S."/>
            <person name="Kurakawa T."/>
            <person name="Okumura R."/>
            <person name="Kayama H."/>
            <person name="Murakami M."/>
            <person name="Sakaguchi T."/>
            <person name="Das B."/>
            <person name="Nakamura S."/>
            <person name="Okada Y."/>
            <person name="Kumanogoh A."/>
            <person name="Takeda K."/>
        </authorList>
    </citation>
    <scope>NUCLEOTIDE SEQUENCE</scope>
    <source>
        <strain evidence="1">N016-13</strain>
    </source>
</reference>
<accession>A0AAW5TZJ3</accession>
<evidence type="ECO:0000313" key="1">
    <source>
        <dbReference type="EMBL" id="MCW4092617.1"/>
    </source>
</evidence>
<protein>
    <submittedName>
        <fullName evidence="1">Uncharacterized protein</fullName>
    </submittedName>
</protein>
<dbReference type="Proteomes" id="UP001209074">
    <property type="component" value="Unassembled WGS sequence"/>
</dbReference>
<proteinExistence type="predicted"/>
<gene>
    <name evidence="1" type="ORF">ONT05_03435</name>
</gene>
<dbReference type="EMBL" id="JAPDUS010000004">
    <property type="protein sequence ID" value="MCW4092617.1"/>
    <property type="molecule type" value="Genomic_DNA"/>
</dbReference>
<organism evidence="1 2">
    <name type="scientific">Segatella copri</name>
    <dbReference type="NCBI Taxonomy" id="165179"/>
    <lineage>
        <taxon>Bacteria</taxon>
        <taxon>Pseudomonadati</taxon>
        <taxon>Bacteroidota</taxon>
        <taxon>Bacteroidia</taxon>
        <taxon>Bacteroidales</taxon>
        <taxon>Prevotellaceae</taxon>
        <taxon>Segatella</taxon>
    </lineage>
</organism>
<evidence type="ECO:0000313" key="2">
    <source>
        <dbReference type="Proteomes" id="UP001209074"/>
    </source>
</evidence>
<comment type="caution">
    <text evidence="1">The sequence shown here is derived from an EMBL/GenBank/DDBJ whole genome shotgun (WGS) entry which is preliminary data.</text>
</comment>